<organism evidence="1 2">
    <name type="scientific">Candidatus Caccoplasma merdipullorum</name>
    <dbReference type="NCBI Taxonomy" id="2840718"/>
    <lineage>
        <taxon>Bacteria</taxon>
        <taxon>Pseudomonadati</taxon>
        <taxon>Bacteroidota</taxon>
        <taxon>Bacteroidia</taxon>
        <taxon>Bacteroidales</taxon>
        <taxon>Bacteroidaceae</taxon>
        <taxon>Bacteroidaceae incertae sedis</taxon>
        <taxon>Candidatus Caccoplasma</taxon>
    </lineage>
</organism>
<dbReference type="AlphaFoldDB" id="A0A9D9H6F3"/>
<dbReference type="Gene3D" id="2.40.160.10">
    <property type="entry name" value="Porin"/>
    <property type="match status" value="1"/>
</dbReference>
<accession>A0A9D9H6F3</accession>
<comment type="caution">
    <text evidence="1">The sequence shown here is derived from an EMBL/GenBank/DDBJ whole genome shotgun (WGS) entry which is preliminary data.</text>
</comment>
<reference evidence="1" key="1">
    <citation type="submission" date="2020-10" db="EMBL/GenBank/DDBJ databases">
        <authorList>
            <person name="Gilroy R."/>
        </authorList>
    </citation>
    <scope>NUCLEOTIDE SEQUENCE</scope>
    <source>
        <strain evidence="1">G3-4614</strain>
    </source>
</reference>
<dbReference type="InterPro" id="IPR023614">
    <property type="entry name" value="Porin_dom_sf"/>
</dbReference>
<protein>
    <recommendedName>
        <fullName evidence="3">Phosphate-selective porin O and P</fullName>
    </recommendedName>
</protein>
<evidence type="ECO:0000313" key="1">
    <source>
        <dbReference type="EMBL" id="MBO8437599.1"/>
    </source>
</evidence>
<dbReference type="SUPFAM" id="SSF56935">
    <property type="entry name" value="Porins"/>
    <property type="match status" value="1"/>
</dbReference>
<evidence type="ECO:0000313" key="2">
    <source>
        <dbReference type="Proteomes" id="UP000823636"/>
    </source>
</evidence>
<name>A0A9D9H6F3_9BACT</name>
<evidence type="ECO:0008006" key="3">
    <source>
        <dbReference type="Google" id="ProtNLM"/>
    </source>
</evidence>
<sequence>MIRKSALLMLIMFIATARERLHAEEKDTLAVSTEKRIERIEKKLKKLGDFSLSGYILLQWQLAESPDAMGFAAGGAFNGANNRFTIREGRIKLTYTKGIVQAVFQPDFTERGVSVKDVYMRLTSKNKLVSGQGGIFDRPFGYEISHSAVLRESPERSRLFLSLFPGERDVGAAVHLNGFKKLEGFSLSAGVFNGNGVGRETDKYKDFIGRLSWLGNVRSAEVGGAFSYYEGSVPNPVDNNYIYVPGIGFSRRSDIEVGSRAIRRYFGFSAKYKQEWIGGKTNIRAEYVFGQQPGNFETNADPSGSSVAVAGLPLYLRDFHGMYLILVHDIAKTRHTIVGKFDFYDPNRRISGSEIGLLQNTGAADVRYITYGVGYIFRWNKHLRLMAYYDFVNSENCPNLAGYETRQLENVFTARVQVNF</sequence>
<proteinExistence type="predicted"/>
<dbReference type="EMBL" id="JADIMW010000015">
    <property type="protein sequence ID" value="MBO8437599.1"/>
    <property type="molecule type" value="Genomic_DNA"/>
</dbReference>
<gene>
    <name evidence="1" type="ORF">IAC54_01705</name>
</gene>
<reference evidence="1" key="2">
    <citation type="journal article" date="2021" name="PeerJ">
        <title>Extensive microbial diversity within the chicken gut microbiome revealed by metagenomics and culture.</title>
        <authorList>
            <person name="Gilroy R."/>
            <person name="Ravi A."/>
            <person name="Getino M."/>
            <person name="Pursley I."/>
            <person name="Horton D.L."/>
            <person name="Alikhan N.F."/>
            <person name="Baker D."/>
            <person name="Gharbi K."/>
            <person name="Hall N."/>
            <person name="Watson M."/>
            <person name="Adriaenssens E.M."/>
            <person name="Foster-Nyarko E."/>
            <person name="Jarju S."/>
            <person name="Secka A."/>
            <person name="Antonio M."/>
            <person name="Oren A."/>
            <person name="Chaudhuri R.R."/>
            <person name="La Ragione R."/>
            <person name="Hildebrand F."/>
            <person name="Pallen M.J."/>
        </authorList>
    </citation>
    <scope>NUCLEOTIDE SEQUENCE</scope>
    <source>
        <strain evidence="1">G3-4614</strain>
    </source>
</reference>
<dbReference type="Proteomes" id="UP000823636">
    <property type="component" value="Unassembled WGS sequence"/>
</dbReference>